<protein>
    <submittedName>
        <fullName evidence="1">Uncharacterized protein</fullName>
    </submittedName>
</protein>
<evidence type="ECO:0000313" key="1">
    <source>
        <dbReference type="EMBL" id="RRT47371.1"/>
    </source>
</evidence>
<dbReference type="EMBL" id="AMZH03014593">
    <property type="protein sequence ID" value="RRT47371.1"/>
    <property type="molecule type" value="Genomic_DNA"/>
</dbReference>
<dbReference type="Proteomes" id="UP000287651">
    <property type="component" value="Unassembled WGS sequence"/>
</dbReference>
<organism evidence="1 2">
    <name type="scientific">Ensete ventricosum</name>
    <name type="common">Abyssinian banana</name>
    <name type="synonym">Musa ensete</name>
    <dbReference type="NCBI Taxonomy" id="4639"/>
    <lineage>
        <taxon>Eukaryota</taxon>
        <taxon>Viridiplantae</taxon>
        <taxon>Streptophyta</taxon>
        <taxon>Embryophyta</taxon>
        <taxon>Tracheophyta</taxon>
        <taxon>Spermatophyta</taxon>
        <taxon>Magnoliopsida</taxon>
        <taxon>Liliopsida</taxon>
        <taxon>Zingiberales</taxon>
        <taxon>Musaceae</taxon>
        <taxon>Ensete</taxon>
    </lineage>
</organism>
<evidence type="ECO:0000313" key="2">
    <source>
        <dbReference type="Proteomes" id="UP000287651"/>
    </source>
</evidence>
<accession>A0A426Y705</accession>
<reference evidence="1 2" key="1">
    <citation type="journal article" date="2014" name="Agronomy (Basel)">
        <title>A Draft Genome Sequence for Ensete ventricosum, the Drought-Tolerant Tree Against Hunger.</title>
        <authorList>
            <person name="Harrison J."/>
            <person name="Moore K.A."/>
            <person name="Paszkiewicz K."/>
            <person name="Jones T."/>
            <person name="Grant M."/>
            <person name="Ambacheew D."/>
            <person name="Muzemil S."/>
            <person name="Studholme D.J."/>
        </authorList>
    </citation>
    <scope>NUCLEOTIDE SEQUENCE [LARGE SCALE GENOMIC DNA]</scope>
</reference>
<sequence>MPTAAIGVFRDCRILGTFFSLPPSSWEQPPPSFHRSIHRAVFLQDCHLFIF</sequence>
<name>A0A426Y705_ENSVE</name>
<dbReference type="AlphaFoldDB" id="A0A426Y705"/>
<proteinExistence type="predicted"/>
<gene>
    <name evidence="1" type="ORF">B296_00053771</name>
</gene>
<comment type="caution">
    <text evidence="1">The sequence shown here is derived from an EMBL/GenBank/DDBJ whole genome shotgun (WGS) entry which is preliminary data.</text>
</comment>